<name>L8WPP5_THACA</name>
<dbReference type="EMBL" id="AFRT01001563">
    <property type="protein sequence ID" value="ELU39970.1"/>
    <property type="molecule type" value="Genomic_DNA"/>
</dbReference>
<proteinExistence type="predicted"/>
<sequence>MSWFSATQKKWTWFCMRTLEIGSSLPRRMDMHLSSSISRDGAAEGLLLTISRSIPPTVEKALGRSILALAAHKAVPGLIFSFFGSVGNLIENPSMNYWMVGCYFDRA</sequence>
<comment type="caution">
    <text evidence="1">The sequence shown here is derived from an EMBL/GenBank/DDBJ whole genome shotgun (WGS) entry which is preliminary data.</text>
</comment>
<dbReference type="Proteomes" id="UP000011668">
    <property type="component" value="Unassembled WGS sequence"/>
</dbReference>
<keyword evidence="2" id="KW-1185">Reference proteome</keyword>
<accession>L8WPP5</accession>
<protein>
    <submittedName>
        <fullName evidence="1">Uncharacterized protein</fullName>
    </submittedName>
</protein>
<organism evidence="1 2">
    <name type="scientific">Thanatephorus cucumeris (strain AG1-IA)</name>
    <name type="common">Rice sheath blight fungus</name>
    <name type="synonym">Rhizoctonia solani</name>
    <dbReference type="NCBI Taxonomy" id="983506"/>
    <lineage>
        <taxon>Eukaryota</taxon>
        <taxon>Fungi</taxon>
        <taxon>Dikarya</taxon>
        <taxon>Basidiomycota</taxon>
        <taxon>Agaricomycotina</taxon>
        <taxon>Agaricomycetes</taxon>
        <taxon>Cantharellales</taxon>
        <taxon>Ceratobasidiaceae</taxon>
        <taxon>Rhizoctonia</taxon>
        <taxon>Rhizoctonia solani AG-1</taxon>
    </lineage>
</organism>
<evidence type="ECO:0000313" key="2">
    <source>
        <dbReference type="Proteomes" id="UP000011668"/>
    </source>
</evidence>
<dbReference type="HOGENOM" id="CLU_2211747_0_0_1"/>
<gene>
    <name evidence="1" type="ORF">AG1IA_06001</name>
</gene>
<dbReference type="AlphaFoldDB" id="L8WPP5"/>
<evidence type="ECO:0000313" key="1">
    <source>
        <dbReference type="EMBL" id="ELU39970.1"/>
    </source>
</evidence>
<reference evidence="1 2" key="1">
    <citation type="journal article" date="2013" name="Nat. Commun.">
        <title>The evolution and pathogenic mechanisms of the rice sheath blight pathogen.</title>
        <authorList>
            <person name="Zheng A."/>
            <person name="Lin R."/>
            <person name="Xu L."/>
            <person name="Qin P."/>
            <person name="Tang C."/>
            <person name="Ai P."/>
            <person name="Zhang D."/>
            <person name="Liu Y."/>
            <person name="Sun Z."/>
            <person name="Feng H."/>
            <person name="Wang Y."/>
            <person name="Chen Y."/>
            <person name="Liang X."/>
            <person name="Fu R."/>
            <person name="Li Q."/>
            <person name="Zhang J."/>
            <person name="Yu X."/>
            <person name="Xie Z."/>
            <person name="Ding L."/>
            <person name="Guan P."/>
            <person name="Tang J."/>
            <person name="Liang Y."/>
            <person name="Wang S."/>
            <person name="Deng Q."/>
            <person name="Li S."/>
            <person name="Zhu J."/>
            <person name="Wang L."/>
            <person name="Liu H."/>
            <person name="Li P."/>
        </authorList>
    </citation>
    <scope>NUCLEOTIDE SEQUENCE [LARGE SCALE GENOMIC DNA]</scope>
    <source>
        <strain evidence="2">AG-1 IA</strain>
    </source>
</reference>